<dbReference type="AlphaFoldDB" id="A0A4Q7V643"/>
<dbReference type="Proteomes" id="UP000291591">
    <property type="component" value="Unassembled WGS sequence"/>
</dbReference>
<sequence length="36" mass="3711">MLTTTNQISPRRGVHAGYRTLGAAETGRAPGRADAG</sequence>
<keyword evidence="3" id="KW-1185">Reference proteome</keyword>
<evidence type="ECO:0000256" key="1">
    <source>
        <dbReference type="SAM" id="MobiDB-lite"/>
    </source>
</evidence>
<organism evidence="2 3">
    <name type="scientific">Pseudonocardia sediminis</name>
    <dbReference type="NCBI Taxonomy" id="1397368"/>
    <lineage>
        <taxon>Bacteria</taxon>
        <taxon>Bacillati</taxon>
        <taxon>Actinomycetota</taxon>
        <taxon>Actinomycetes</taxon>
        <taxon>Pseudonocardiales</taxon>
        <taxon>Pseudonocardiaceae</taxon>
        <taxon>Pseudonocardia</taxon>
    </lineage>
</organism>
<evidence type="ECO:0000313" key="3">
    <source>
        <dbReference type="Proteomes" id="UP000291591"/>
    </source>
</evidence>
<dbReference type="EMBL" id="SHKL01000001">
    <property type="protein sequence ID" value="RZT88974.1"/>
    <property type="molecule type" value="Genomic_DNA"/>
</dbReference>
<evidence type="ECO:0000313" key="2">
    <source>
        <dbReference type="EMBL" id="RZT88974.1"/>
    </source>
</evidence>
<protein>
    <submittedName>
        <fullName evidence="2">Uncharacterized protein</fullName>
    </submittedName>
</protein>
<comment type="caution">
    <text evidence="2">The sequence shown here is derived from an EMBL/GenBank/DDBJ whole genome shotgun (WGS) entry which is preliminary data.</text>
</comment>
<proteinExistence type="predicted"/>
<reference evidence="2 3" key="1">
    <citation type="submission" date="2019-02" db="EMBL/GenBank/DDBJ databases">
        <title>Sequencing the genomes of 1000 actinobacteria strains.</title>
        <authorList>
            <person name="Klenk H.-P."/>
        </authorList>
    </citation>
    <scope>NUCLEOTIDE SEQUENCE [LARGE SCALE GENOMIC DNA]</scope>
    <source>
        <strain evidence="2 3">DSM 45779</strain>
    </source>
</reference>
<gene>
    <name evidence="2" type="ORF">EV383_5928</name>
</gene>
<name>A0A4Q7V643_PSEST</name>
<accession>A0A4Q7V643</accession>
<feature type="region of interest" description="Disordered" evidence="1">
    <location>
        <begin position="1"/>
        <end position="36"/>
    </location>
</feature>